<proteinExistence type="predicted"/>
<reference evidence="3" key="1">
    <citation type="journal article" date="2007" name="Science">
        <title>Draft genome of the filarial nematode parasite Brugia malayi.</title>
        <authorList>
            <person name="Ghedin E."/>
            <person name="Wang S."/>
            <person name="Spiro D."/>
            <person name="Caler E."/>
            <person name="Zhao Q."/>
            <person name="Crabtree J."/>
            <person name="Allen J.E."/>
            <person name="Delcher A.L."/>
            <person name="Guiliano D.B."/>
            <person name="Miranda-Saavedra D."/>
            <person name="Angiuoli S.V."/>
            <person name="Creasy T."/>
            <person name="Amedeo P."/>
            <person name="Haas B."/>
            <person name="El-Sayed N.M."/>
            <person name="Wortman J.R."/>
            <person name="Feldblyum T."/>
            <person name="Tallon L."/>
            <person name="Schatz M."/>
            <person name="Shumway M."/>
            <person name="Koo H."/>
            <person name="Salzberg S.L."/>
            <person name="Schobel S."/>
            <person name="Pertea M."/>
            <person name="Pop M."/>
            <person name="White O."/>
            <person name="Barton G.J."/>
            <person name="Carlow C.K."/>
            <person name="Crawford M.J."/>
            <person name="Daub J."/>
            <person name="Dimmic M.W."/>
            <person name="Estes C.F."/>
            <person name="Foster J.M."/>
            <person name="Ganatra M."/>
            <person name="Gregory W.F."/>
            <person name="Johnson N.M."/>
            <person name="Jin J."/>
            <person name="Komuniecki R."/>
            <person name="Korf I."/>
            <person name="Kumar S."/>
            <person name="Laney S."/>
            <person name="Li B.W."/>
            <person name="Li W."/>
            <person name="Lindblom T.H."/>
            <person name="Lustigman S."/>
            <person name="Ma D."/>
            <person name="Maina C.V."/>
            <person name="Martin D.M."/>
            <person name="McCarter J.P."/>
            <person name="McReynolds L."/>
            <person name="Mitreva M."/>
            <person name="Nutman T.B."/>
            <person name="Parkinson J."/>
            <person name="Peregrin-Alvarez J.M."/>
            <person name="Poole C."/>
            <person name="Ren Q."/>
            <person name="Saunders L."/>
            <person name="Sluder A.E."/>
            <person name="Smith K."/>
            <person name="Stanke M."/>
            <person name="Unnasch T.R."/>
            <person name="Ware J."/>
            <person name="Wei A.D."/>
            <person name="Weil G."/>
            <person name="Williams D.J."/>
            <person name="Zhang Y."/>
            <person name="Williams S.A."/>
            <person name="Fraser-Liggett C."/>
            <person name="Slatko B."/>
            <person name="Blaxter M.L."/>
            <person name="Scott A.L."/>
        </authorList>
    </citation>
    <scope>NUCLEOTIDE SEQUENCE</scope>
    <source>
        <strain evidence="3">FR3</strain>
    </source>
</reference>
<keyword evidence="3" id="KW-1185">Reference proteome</keyword>
<sequence>MQNVDFCCNSNDDASSNSDTSLCSPKTFQNLENEMLEVSNDNATSTVTCETISIEQTSLDETKTKVYSSNIAPTLLTDSTRRRQMSTFEKMMALTCQKCGQKYVDT</sequence>
<accession>A0A4E9F144</accession>
<dbReference type="Proteomes" id="UP000006672">
    <property type="component" value="Unassembled WGS sequence"/>
</dbReference>
<organism evidence="2">
    <name type="scientific">Brugia malayi</name>
    <name type="common">Filarial nematode worm</name>
    <dbReference type="NCBI Taxonomy" id="6279"/>
    <lineage>
        <taxon>Eukaryota</taxon>
        <taxon>Metazoa</taxon>
        <taxon>Ecdysozoa</taxon>
        <taxon>Nematoda</taxon>
        <taxon>Chromadorea</taxon>
        <taxon>Rhabditida</taxon>
        <taxon>Spirurina</taxon>
        <taxon>Spiruromorpha</taxon>
        <taxon>Filarioidea</taxon>
        <taxon>Onchocercidae</taxon>
        <taxon>Brugia</taxon>
    </lineage>
</organism>
<dbReference type="WBParaSite" id="Bm18078.1">
    <property type="protein sequence ID" value="Bm18078.1"/>
    <property type="gene ID" value="WBGene00269218"/>
</dbReference>
<feature type="region of interest" description="Disordered" evidence="1">
    <location>
        <begin position="1"/>
        <end position="22"/>
    </location>
</feature>
<dbReference type="KEGG" id="bmy:BM_BM18078"/>
<dbReference type="GeneID" id="66059166"/>
<dbReference type="CTD" id="66059166"/>
<dbReference type="AlphaFoldDB" id="A0A4E9F144"/>
<reference evidence="4" key="3">
    <citation type="submission" date="2019-12" db="UniProtKB">
        <authorList>
            <consortium name="WormBaseParasite"/>
        </authorList>
    </citation>
    <scope>IDENTIFICATION</scope>
</reference>
<gene>
    <name evidence="2 4" type="primary">Bm18078</name>
    <name evidence="2" type="ORF">BM_BM18078</name>
</gene>
<feature type="compositionally biased region" description="Low complexity" evidence="1">
    <location>
        <begin position="9"/>
        <end position="21"/>
    </location>
</feature>
<accession>A0A5S6PF33</accession>
<evidence type="ECO:0000313" key="2">
    <source>
        <dbReference type="EMBL" id="VIO89900.1"/>
    </source>
</evidence>
<evidence type="ECO:0000256" key="1">
    <source>
        <dbReference type="SAM" id="MobiDB-lite"/>
    </source>
</evidence>
<reference evidence="2" key="2">
    <citation type="submission" date="2019-04" db="EMBL/GenBank/DDBJ databases">
        <authorList>
            <person name="Howe K."/>
            <person name="Paulini M."/>
            <person name="Williams G."/>
        </authorList>
    </citation>
    <scope>NUCLEOTIDE SEQUENCE [LARGE SCALE GENOMIC DNA]</scope>
    <source>
        <strain evidence="2">FR3</strain>
    </source>
</reference>
<evidence type="ECO:0000313" key="4">
    <source>
        <dbReference type="WBParaSite" id="Bm18078.1"/>
    </source>
</evidence>
<name>A0A4E9F144_BRUMA</name>
<protein>
    <submittedName>
        <fullName evidence="2 4">Uncharacterized protein</fullName>
    </submittedName>
</protein>
<dbReference type="EMBL" id="CAAKNF010000196">
    <property type="protein sequence ID" value="VIO89900.1"/>
    <property type="molecule type" value="Genomic_DNA"/>
</dbReference>
<evidence type="ECO:0000313" key="3">
    <source>
        <dbReference type="Proteomes" id="UP000006672"/>
    </source>
</evidence>
<dbReference type="RefSeq" id="XP_042931880.1">
    <property type="nucleotide sequence ID" value="XM_043075946.1"/>
</dbReference>
<dbReference type="OrthoDB" id="2687452at2759"/>